<evidence type="ECO:0000313" key="2">
    <source>
        <dbReference type="EMBL" id="MQL69011.1"/>
    </source>
</evidence>
<comment type="caution">
    <text evidence="2">The sequence shown here is derived from an EMBL/GenBank/DDBJ whole genome shotgun (WGS) entry which is preliminary data.</text>
</comment>
<keyword evidence="1" id="KW-0812">Transmembrane</keyword>
<gene>
    <name evidence="2" type="ORF">Taro_001320</name>
</gene>
<keyword evidence="3" id="KW-1185">Reference proteome</keyword>
<protein>
    <submittedName>
        <fullName evidence="2">Uncharacterized protein</fullName>
    </submittedName>
</protein>
<dbReference type="EMBL" id="NMUH01000027">
    <property type="protein sequence ID" value="MQL69011.1"/>
    <property type="molecule type" value="Genomic_DNA"/>
</dbReference>
<keyword evidence="1" id="KW-0472">Membrane</keyword>
<reference evidence="2" key="1">
    <citation type="submission" date="2017-07" db="EMBL/GenBank/DDBJ databases">
        <title>Taro Niue Genome Assembly and Annotation.</title>
        <authorList>
            <person name="Atibalentja N."/>
            <person name="Keating K."/>
            <person name="Fields C.J."/>
        </authorList>
    </citation>
    <scope>NUCLEOTIDE SEQUENCE</scope>
    <source>
        <strain evidence="2">Niue_2</strain>
        <tissue evidence="2">Leaf</tissue>
    </source>
</reference>
<organism evidence="2 3">
    <name type="scientific">Colocasia esculenta</name>
    <name type="common">Wild taro</name>
    <name type="synonym">Arum esculentum</name>
    <dbReference type="NCBI Taxonomy" id="4460"/>
    <lineage>
        <taxon>Eukaryota</taxon>
        <taxon>Viridiplantae</taxon>
        <taxon>Streptophyta</taxon>
        <taxon>Embryophyta</taxon>
        <taxon>Tracheophyta</taxon>
        <taxon>Spermatophyta</taxon>
        <taxon>Magnoliopsida</taxon>
        <taxon>Liliopsida</taxon>
        <taxon>Araceae</taxon>
        <taxon>Aroideae</taxon>
        <taxon>Colocasieae</taxon>
        <taxon>Colocasia</taxon>
    </lineage>
</organism>
<proteinExistence type="predicted"/>
<name>A0A843TE94_COLES</name>
<feature type="transmembrane region" description="Helical" evidence="1">
    <location>
        <begin position="65"/>
        <end position="86"/>
    </location>
</feature>
<evidence type="ECO:0000313" key="3">
    <source>
        <dbReference type="Proteomes" id="UP000652761"/>
    </source>
</evidence>
<keyword evidence="1" id="KW-1133">Transmembrane helix</keyword>
<sequence length="209" mass="23068">MLLPKKGQLHVCWRQGDALVDSLADGVFFIIDFVTFQAAGPRFSRLGKEAKSVDFEEIFIDSEELLLFLILLFLTCTGILLCLGIAGDSPRGSPKWSRPAGLLDNLSVGELACDLLFFFFVRGVEDEGIHMHFYFGNELGLFTLEDYDFVEARRGWFFAGGQGNLLSSSMTLSYALIAVEILGIQPYRGLDLGQLAPSLDFCPCGLHPA</sequence>
<accession>A0A843TE94</accession>
<evidence type="ECO:0000256" key="1">
    <source>
        <dbReference type="SAM" id="Phobius"/>
    </source>
</evidence>
<dbReference type="Proteomes" id="UP000652761">
    <property type="component" value="Unassembled WGS sequence"/>
</dbReference>
<dbReference type="AlphaFoldDB" id="A0A843TE94"/>